<dbReference type="PANTHER" id="PTHR24198:SF165">
    <property type="entry name" value="ANKYRIN REPEAT-CONTAINING PROTEIN-RELATED"/>
    <property type="match status" value="1"/>
</dbReference>
<dbReference type="PANTHER" id="PTHR24198">
    <property type="entry name" value="ANKYRIN REPEAT AND PROTEIN KINASE DOMAIN-CONTAINING PROTEIN"/>
    <property type="match status" value="1"/>
</dbReference>
<keyword evidence="1" id="KW-0677">Repeat</keyword>
<dbReference type="PROSITE" id="PS50088">
    <property type="entry name" value="ANK_REPEAT"/>
    <property type="match status" value="13"/>
</dbReference>
<dbReference type="Pfam" id="PF12796">
    <property type="entry name" value="Ank_2"/>
    <property type="match status" value="4"/>
</dbReference>
<dbReference type="InterPro" id="IPR027417">
    <property type="entry name" value="P-loop_NTPase"/>
</dbReference>
<dbReference type="OrthoDB" id="194358at2759"/>
<feature type="repeat" description="ANK" evidence="3">
    <location>
        <begin position="923"/>
        <end position="955"/>
    </location>
</feature>
<accession>A0A8B6H9A6</accession>
<dbReference type="SUPFAM" id="SSF48403">
    <property type="entry name" value="Ankyrin repeat"/>
    <property type="match status" value="2"/>
</dbReference>
<dbReference type="AlphaFoldDB" id="A0A8B6H9A6"/>
<comment type="caution">
    <text evidence="5">The sequence shown here is derived from an EMBL/GenBank/DDBJ whole genome shotgun (WGS) entry which is preliminary data.</text>
</comment>
<dbReference type="InterPro" id="IPR036770">
    <property type="entry name" value="Ankyrin_rpt-contain_sf"/>
</dbReference>
<gene>
    <name evidence="5" type="ORF">MGAL_10B017756</name>
</gene>
<feature type="repeat" description="ANK" evidence="3">
    <location>
        <begin position="527"/>
        <end position="559"/>
    </location>
</feature>
<dbReference type="SUPFAM" id="SSF52540">
    <property type="entry name" value="P-loop containing nucleoside triphosphate hydrolases"/>
    <property type="match status" value="1"/>
</dbReference>
<name>A0A8B6H9A6_MYTGA</name>
<dbReference type="Pfam" id="PF00023">
    <property type="entry name" value="Ank"/>
    <property type="match status" value="2"/>
</dbReference>
<keyword evidence="2 3" id="KW-0040">ANK repeat</keyword>
<feature type="repeat" description="ANK" evidence="3">
    <location>
        <begin position="725"/>
        <end position="757"/>
    </location>
</feature>
<feature type="repeat" description="ANK" evidence="3">
    <location>
        <begin position="659"/>
        <end position="691"/>
    </location>
</feature>
<evidence type="ECO:0000256" key="1">
    <source>
        <dbReference type="ARBA" id="ARBA00022737"/>
    </source>
</evidence>
<protein>
    <recommendedName>
        <fullName evidence="4">Novel STAND NTPase 3 domain-containing protein</fullName>
    </recommendedName>
</protein>
<feature type="repeat" description="ANK" evidence="3">
    <location>
        <begin position="626"/>
        <end position="658"/>
    </location>
</feature>
<dbReference type="Proteomes" id="UP000596742">
    <property type="component" value="Unassembled WGS sequence"/>
</dbReference>
<feature type="repeat" description="ANK" evidence="3">
    <location>
        <begin position="593"/>
        <end position="625"/>
    </location>
</feature>
<dbReference type="Gene3D" id="1.25.40.20">
    <property type="entry name" value="Ankyrin repeat-containing domain"/>
    <property type="match status" value="4"/>
</dbReference>
<sequence length="965" mass="109530">MENIKTSLRIGENKMTTISEEEENYVRMSLLLSGISPRAVRVLLDNEFHPLHLNVTIKKETNKLIDLKKKKIINQSQWEILFPRNDQISTTLEAWTLDDSNLVETKAANYVLKCIQEHSCVTITACSGVGKTVTLRHVALQMAADGYNVLPVTNPHDIVKFNNPNEKTLFVIDDFCGTYSLNQSDVNSFESVSESIKELLIQNVTTKIIVACRLQVYQDEKFDFLSIFRTCECNLLSEDLCLSQPENQSIAELYLKEKTPEIIQTCDLYDCFPLLCKLYKENPKPNIISFFQNPFSVYRLEIDKLHTNKHFGKYCALALCVMFNNKLEEKMFTDEIDKETRKRIKNTCEACRLDRGTSRLILLDEINSLILTFMRKELDVYKTIHDKIFDFLAYYFGQKMIQCLIENADMAIIGKRFLQEKNDDMDQNITIVPPKYHQMYINRMIDDWSKGIVVHVFLNINLLIPKFRQRFLCYLNKLDISFQRRLALTRDVLNEDTVLSYCCYLSSIPLIKWCIKHGVDVNEGNRDGVTPLIMAANNGKKEVVQLLLDNKANINKCKDNGESPLFFACPHNNIEVLKILLDNKADINKFRDDGVSPLIIACNENYPEIVKLLLENKADINKSADKSGSPLFLACQNNHKEIVKLLLENNANINKCANNGESPLFVACKKNHTEIVKVLLDSKAEINNGANYGMSPLISACAHNYIVLVNVLLENKADVNKCTTNRETPLFIACYNNRVDVVNILLNSKAEVNTCDKFETSPLLIACQNNCIEIVKILLKNNADINKCMDNGMSPLYVACHNKRIEIVKILLDNKAYINQCCDDGSSPLCIACKNNYISVVRILLDNNADINNCMNDGATPLFIACLKGHIELVSALVACKADIDKCANDGATPLFIACQKNHKEIVKVLLDNKADINKCTFSGSFPLLVSYMSHHKDIVEMLVQNGADCNTLFAMMFQLVASYY</sequence>
<feature type="repeat" description="ANK" evidence="3">
    <location>
        <begin position="824"/>
        <end position="856"/>
    </location>
</feature>
<feature type="repeat" description="ANK" evidence="3">
    <location>
        <begin position="692"/>
        <end position="724"/>
    </location>
</feature>
<evidence type="ECO:0000259" key="4">
    <source>
        <dbReference type="Pfam" id="PF20720"/>
    </source>
</evidence>
<feature type="repeat" description="ANK" evidence="3">
    <location>
        <begin position="857"/>
        <end position="889"/>
    </location>
</feature>
<evidence type="ECO:0000256" key="2">
    <source>
        <dbReference type="ARBA" id="ARBA00023043"/>
    </source>
</evidence>
<feature type="repeat" description="ANK" evidence="3">
    <location>
        <begin position="890"/>
        <end position="918"/>
    </location>
</feature>
<dbReference type="Pfam" id="PF20720">
    <property type="entry name" value="nSTAND3"/>
    <property type="match status" value="1"/>
</dbReference>
<feature type="repeat" description="ANK" evidence="3">
    <location>
        <begin position="758"/>
        <end position="786"/>
    </location>
</feature>
<dbReference type="EMBL" id="UYJE01009656">
    <property type="protein sequence ID" value="VDI75372.1"/>
    <property type="molecule type" value="Genomic_DNA"/>
</dbReference>
<dbReference type="Pfam" id="PF13637">
    <property type="entry name" value="Ank_4"/>
    <property type="match status" value="1"/>
</dbReference>
<proteinExistence type="predicted"/>
<reference evidence="5" key="1">
    <citation type="submission" date="2018-11" db="EMBL/GenBank/DDBJ databases">
        <authorList>
            <person name="Alioto T."/>
            <person name="Alioto T."/>
        </authorList>
    </citation>
    <scope>NUCLEOTIDE SEQUENCE</scope>
</reference>
<feature type="repeat" description="ANK" evidence="3">
    <location>
        <begin position="791"/>
        <end position="823"/>
    </location>
</feature>
<dbReference type="SMART" id="SM00248">
    <property type="entry name" value="ANK"/>
    <property type="match status" value="14"/>
</dbReference>
<dbReference type="InterPro" id="IPR049050">
    <property type="entry name" value="nSTAND3"/>
</dbReference>
<dbReference type="InterPro" id="IPR002110">
    <property type="entry name" value="Ankyrin_rpt"/>
</dbReference>
<feature type="repeat" description="ANK" evidence="3">
    <location>
        <begin position="560"/>
        <end position="592"/>
    </location>
</feature>
<evidence type="ECO:0000313" key="6">
    <source>
        <dbReference type="Proteomes" id="UP000596742"/>
    </source>
</evidence>
<organism evidence="5 6">
    <name type="scientific">Mytilus galloprovincialis</name>
    <name type="common">Mediterranean mussel</name>
    <dbReference type="NCBI Taxonomy" id="29158"/>
    <lineage>
        <taxon>Eukaryota</taxon>
        <taxon>Metazoa</taxon>
        <taxon>Spiralia</taxon>
        <taxon>Lophotrochozoa</taxon>
        <taxon>Mollusca</taxon>
        <taxon>Bivalvia</taxon>
        <taxon>Autobranchia</taxon>
        <taxon>Pteriomorphia</taxon>
        <taxon>Mytilida</taxon>
        <taxon>Mytiloidea</taxon>
        <taxon>Mytilidae</taxon>
        <taxon>Mytilinae</taxon>
        <taxon>Mytilus</taxon>
    </lineage>
</organism>
<dbReference type="PRINTS" id="PR01415">
    <property type="entry name" value="ANKYRIN"/>
</dbReference>
<feature type="domain" description="Novel STAND NTPase 3" evidence="4">
    <location>
        <begin position="103"/>
        <end position="254"/>
    </location>
</feature>
<dbReference type="PROSITE" id="PS50297">
    <property type="entry name" value="ANK_REP_REGION"/>
    <property type="match status" value="12"/>
</dbReference>
<keyword evidence="6" id="KW-1185">Reference proteome</keyword>
<dbReference type="CDD" id="cd01983">
    <property type="entry name" value="SIMIBI"/>
    <property type="match status" value="1"/>
</dbReference>
<evidence type="ECO:0000256" key="3">
    <source>
        <dbReference type="PROSITE-ProRule" id="PRU00023"/>
    </source>
</evidence>
<evidence type="ECO:0000313" key="5">
    <source>
        <dbReference type="EMBL" id="VDI75372.1"/>
    </source>
</evidence>